<dbReference type="GO" id="GO:0006122">
    <property type="term" value="P:mitochondrial electron transport, ubiquinol to cytochrome c"/>
    <property type="evidence" value="ECO:0007669"/>
    <property type="project" value="UniProtKB-UniRule"/>
</dbReference>
<dbReference type="SUPFAM" id="SSF81514">
    <property type="entry name" value="Subunit X (non-heme 7 kDa protein) of cytochrome bc1 complex (Ubiquinol-cytochrome c reductase)"/>
    <property type="match status" value="1"/>
</dbReference>
<evidence type="ECO:0000256" key="3">
    <source>
        <dbReference type="ARBA" id="ARBA00022448"/>
    </source>
</evidence>
<evidence type="ECO:0000256" key="1">
    <source>
        <dbReference type="ARBA" id="ARBA00004434"/>
    </source>
</evidence>
<name>A0A836E8Q9_9HYME</name>
<evidence type="ECO:0000256" key="6">
    <source>
        <dbReference type="ARBA" id="ARBA00022792"/>
    </source>
</evidence>
<evidence type="ECO:0000256" key="11">
    <source>
        <dbReference type="RuleBase" id="RU368056"/>
    </source>
</evidence>
<keyword evidence="10" id="KW-0472">Membrane</keyword>
<feature type="non-terminal residue" evidence="12">
    <location>
        <position position="60"/>
    </location>
</feature>
<dbReference type="EMBL" id="JAANIA010002986">
    <property type="protein sequence ID" value="KAG5305968.1"/>
    <property type="molecule type" value="Genomic_DNA"/>
</dbReference>
<proteinExistence type="inferred from homology"/>
<keyword evidence="9 11" id="KW-0496">Mitochondrion</keyword>
<evidence type="ECO:0000256" key="2">
    <source>
        <dbReference type="ARBA" id="ARBA00007856"/>
    </source>
</evidence>
<dbReference type="InterPro" id="IPR036656">
    <property type="entry name" value="QCR9_sf"/>
</dbReference>
<keyword evidence="5" id="KW-0812">Transmembrane</keyword>
<dbReference type="Pfam" id="PF05365">
    <property type="entry name" value="UCR_UQCRX_QCR9"/>
    <property type="match status" value="1"/>
</dbReference>
<evidence type="ECO:0000313" key="12">
    <source>
        <dbReference type="EMBL" id="KAG5305968.1"/>
    </source>
</evidence>
<evidence type="ECO:0000256" key="7">
    <source>
        <dbReference type="ARBA" id="ARBA00022982"/>
    </source>
</evidence>
<evidence type="ECO:0000256" key="5">
    <source>
        <dbReference type="ARBA" id="ARBA00022692"/>
    </source>
</evidence>
<comment type="subunit">
    <text evidence="11">Component of the ubiquinol-cytochrome c oxidoreductase (cytochrome b-c1 complex, complex III, CIII), a multisubunit enzyme composed of 3 respiratory subunits cytochrome b, cytochrome c1 and Rieske protein, 2 core protein subunits, and additional low-molecular weight protein subunits.</text>
</comment>
<feature type="non-terminal residue" evidence="12">
    <location>
        <position position="1"/>
    </location>
</feature>
<reference evidence="12" key="1">
    <citation type="submission" date="2020-02" db="EMBL/GenBank/DDBJ databases">
        <title>Relaxed selection underlies rapid genomic changes in the transitions from sociality to social parasitism in ants.</title>
        <authorList>
            <person name="Bi X."/>
        </authorList>
    </citation>
    <scope>NUCLEOTIDE SEQUENCE</scope>
    <source>
        <strain evidence="12">BGI-DK2014c</strain>
        <tissue evidence="12">Whole body</tissue>
    </source>
</reference>
<dbReference type="GO" id="GO:0005743">
    <property type="term" value="C:mitochondrial inner membrane"/>
    <property type="evidence" value="ECO:0007669"/>
    <property type="project" value="UniProtKB-SubCell"/>
</dbReference>
<dbReference type="AlphaFoldDB" id="A0A836E8Q9"/>
<accession>A0A836E8Q9</accession>
<dbReference type="FunFam" id="1.20.5.260:FF:000001">
    <property type="entry name" value="Cytochrome b-c1 complex subunit 9"/>
    <property type="match status" value="1"/>
</dbReference>
<keyword evidence="7 11" id="KW-0249">Electron transport</keyword>
<keyword evidence="13" id="KW-1185">Reference proteome</keyword>
<gene>
    <name evidence="12" type="primary">Ox</name>
    <name evidence="12" type="ORF">G6Z78_0012874</name>
</gene>
<evidence type="ECO:0000313" key="13">
    <source>
        <dbReference type="Proteomes" id="UP000668214"/>
    </source>
</evidence>
<comment type="similarity">
    <text evidence="2 11">Belongs to the UQCR10/QCR9 family.</text>
</comment>
<protein>
    <recommendedName>
        <fullName evidence="11">Complex III subunit 9</fullName>
    </recommendedName>
</protein>
<comment type="function">
    <text evidence="11">Component of the ubiquinol-cytochrome c oxidoreductase, a multisubunit transmembrane complex that is part of the mitochondrial electron transport chain which drives oxidative phosphorylation. The complex plays an important role in the uptake of multiple carbon sources present in different host niches.</text>
</comment>
<evidence type="ECO:0000256" key="4">
    <source>
        <dbReference type="ARBA" id="ARBA00022660"/>
    </source>
</evidence>
<organism evidence="12 13">
    <name type="scientific">Pseudoatta argentina</name>
    <dbReference type="NCBI Taxonomy" id="621737"/>
    <lineage>
        <taxon>Eukaryota</taxon>
        <taxon>Metazoa</taxon>
        <taxon>Ecdysozoa</taxon>
        <taxon>Arthropoda</taxon>
        <taxon>Hexapoda</taxon>
        <taxon>Insecta</taxon>
        <taxon>Pterygota</taxon>
        <taxon>Neoptera</taxon>
        <taxon>Endopterygota</taxon>
        <taxon>Hymenoptera</taxon>
        <taxon>Apocrita</taxon>
        <taxon>Aculeata</taxon>
        <taxon>Formicoidea</taxon>
        <taxon>Formicidae</taxon>
        <taxon>Myrmicinae</taxon>
        <taxon>Pseudoatta</taxon>
    </lineage>
</organism>
<evidence type="ECO:0000256" key="10">
    <source>
        <dbReference type="ARBA" id="ARBA00023136"/>
    </source>
</evidence>
<dbReference type="GO" id="GO:0045275">
    <property type="term" value="C:respiratory chain complex III"/>
    <property type="evidence" value="ECO:0007669"/>
    <property type="project" value="UniProtKB-UniRule"/>
</dbReference>
<dbReference type="InterPro" id="IPR008027">
    <property type="entry name" value="QCR9"/>
</dbReference>
<keyword evidence="3 11" id="KW-0813">Transport</keyword>
<keyword evidence="8" id="KW-1133">Transmembrane helix</keyword>
<keyword evidence="6 11" id="KW-0999">Mitochondrion inner membrane</keyword>
<dbReference type="PANTHER" id="PTHR12980">
    <property type="entry name" value="UBIQUINOL-CYTOCHROME C REDUCTASE COMPLEX, SUBUNIT X"/>
    <property type="match status" value="1"/>
</dbReference>
<dbReference type="Gene3D" id="1.20.5.260">
    <property type="entry name" value="Cytochrome b-c1 complex subunit 9"/>
    <property type="match status" value="1"/>
</dbReference>
<comment type="subcellular location">
    <subcellularLocation>
        <location evidence="1 11">Mitochondrion inner membrane</location>
        <topology evidence="1 11">Single-pass membrane protein</topology>
    </subcellularLocation>
</comment>
<dbReference type="PANTHER" id="PTHR12980:SF0">
    <property type="entry name" value="CYTOCHROME B-C1 COMPLEX SUBUNIT 9"/>
    <property type="match status" value="1"/>
</dbReference>
<comment type="caution">
    <text evidence="12">The sequence shown here is derived from an EMBL/GenBank/DDBJ whole genome shotgun (WGS) entry which is preliminary data.</text>
</comment>
<keyword evidence="4 11" id="KW-0679">Respiratory chain</keyword>
<evidence type="ECO:0000256" key="9">
    <source>
        <dbReference type="ARBA" id="ARBA00023128"/>
    </source>
</evidence>
<sequence length="60" mass="6981">KMGFSSTLYNLVLRRTSTFTVAVLASAFIFERGFDMASEKIFDTINKGKQWKDIKHKYEN</sequence>
<dbReference type="Proteomes" id="UP000668214">
    <property type="component" value="Unassembled WGS sequence"/>
</dbReference>
<evidence type="ECO:0000256" key="8">
    <source>
        <dbReference type="ARBA" id="ARBA00022989"/>
    </source>
</evidence>